<dbReference type="GO" id="GO:0005432">
    <property type="term" value="F:calcium:sodium antiporter activity"/>
    <property type="evidence" value="ECO:0007669"/>
    <property type="project" value="TreeGrafter"/>
</dbReference>
<comment type="subcellular location">
    <subcellularLocation>
        <location evidence="1">Membrane</location>
        <topology evidence="1">Multi-pass membrane protein</topology>
    </subcellularLocation>
</comment>
<sequence length="161" mass="18238">MIIKAPIYLVFTLTIPVVDNELPMRGWIRSLNLAHLIVSPQICLLIAQSRIFIEELKSNNFLLLSVKLIDPIRQHLIVLGISLILFVLVYFTSKSDQAPKYHILFAYFGFIVCISWIYAIANEVVNMLDAIRVIFNLSKFMIGLTIGAWGNSIGGRILIFS</sequence>
<dbReference type="GO" id="GO:0016020">
    <property type="term" value="C:membrane"/>
    <property type="evidence" value="ECO:0007669"/>
    <property type="project" value="UniProtKB-SubCell"/>
</dbReference>
<dbReference type="InterPro" id="IPR051359">
    <property type="entry name" value="CaCA_antiporter"/>
</dbReference>
<dbReference type="OrthoDB" id="407410at2759"/>
<name>A0A132A509_SARSC</name>
<dbReference type="EMBL" id="JXLN01010585">
    <property type="protein sequence ID" value="KPM05979.1"/>
    <property type="molecule type" value="Genomic_DNA"/>
</dbReference>
<gene>
    <name evidence="7" type="ORF">QR98_0044520</name>
</gene>
<dbReference type="VEuPathDB" id="VectorBase:SSCA001258"/>
<evidence type="ECO:0000256" key="2">
    <source>
        <dbReference type="ARBA" id="ARBA00022448"/>
    </source>
</evidence>
<comment type="caution">
    <text evidence="7">The sequence shown here is derived from an EMBL/GenBank/DDBJ whole genome shotgun (WGS) entry which is preliminary data.</text>
</comment>
<keyword evidence="5" id="KW-0472">Membrane</keyword>
<evidence type="ECO:0000313" key="8">
    <source>
        <dbReference type="Proteomes" id="UP000616769"/>
    </source>
</evidence>
<dbReference type="GO" id="GO:0006874">
    <property type="term" value="P:intracellular calcium ion homeostasis"/>
    <property type="evidence" value="ECO:0007669"/>
    <property type="project" value="TreeGrafter"/>
</dbReference>
<keyword evidence="4" id="KW-1133">Transmembrane helix</keyword>
<keyword evidence="3" id="KW-0812">Transmembrane</keyword>
<accession>A0A132A509</accession>
<evidence type="ECO:0000256" key="1">
    <source>
        <dbReference type="ARBA" id="ARBA00004141"/>
    </source>
</evidence>
<dbReference type="Proteomes" id="UP000616769">
    <property type="component" value="Unassembled WGS sequence"/>
</dbReference>
<feature type="domain" description="Sodium/calcium exchanger membrane region" evidence="6">
    <location>
        <begin position="106"/>
        <end position="154"/>
    </location>
</feature>
<dbReference type="InterPro" id="IPR004837">
    <property type="entry name" value="NaCa_Exmemb"/>
</dbReference>
<evidence type="ECO:0000313" key="7">
    <source>
        <dbReference type="EMBL" id="KPM05979.1"/>
    </source>
</evidence>
<evidence type="ECO:0000256" key="3">
    <source>
        <dbReference type="ARBA" id="ARBA00022692"/>
    </source>
</evidence>
<keyword evidence="2" id="KW-0813">Transport</keyword>
<evidence type="ECO:0000259" key="6">
    <source>
        <dbReference type="Pfam" id="PF01699"/>
    </source>
</evidence>
<dbReference type="PANTHER" id="PTHR12266">
    <property type="entry name" value="NA+/CA2+ K+ INDEPENDENT EXCHANGER"/>
    <property type="match status" value="1"/>
</dbReference>
<dbReference type="AlphaFoldDB" id="A0A132A509"/>
<evidence type="ECO:0000256" key="5">
    <source>
        <dbReference type="ARBA" id="ARBA00023136"/>
    </source>
</evidence>
<dbReference type="Pfam" id="PF01699">
    <property type="entry name" value="Na_Ca_ex"/>
    <property type="match status" value="1"/>
</dbReference>
<proteinExistence type="predicted"/>
<reference evidence="7 8" key="1">
    <citation type="journal article" date="2015" name="Parasit. Vectors">
        <title>Draft genome of the scabies mite.</title>
        <authorList>
            <person name="Rider S.D.Jr."/>
            <person name="Morgan M.S."/>
            <person name="Arlian L.G."/>
        </authorList>
    </citation>
    <scope>NUCLEOTIDE SEQUENCE [LARGE SCALE GENOMIC DNA]</scope>
    <source>
        <strain evidence="7">Arlian Lab</strain>
    </source>
</reference>
<dbReference type="PANTHER" id="PTHR12266:SF0">
    <property type="entry name" value="MITOCHONDRIAL SODIUM_CALCIUM EXCHANGER PROTEIN"/>
    <property type="match status" value="1"/>
</dbReference>
<evidence type="ECO:0000256" key="4">
    <source>
        <dbReference type="ARBA" id="ARBA00022989"/>
    </source>
</evidence>
<protein>
    <submittedName>
        <fullName evidence="7">Na+/Ca2+ exchanger-like protein</fullName>
    </submittedName>
</protein>
<organism evidence="7 8">
    <name type="scientific">Sarcoptes scabiei</name>
    <name type="common">Itch mite</name>
    <name type="synonym">Acarus scabiei</name>
    <dbReference type="NCBI Taxonomy" id="52283"/>
    <lineage>
        <taxon>Eukaryota</taxon>
        <taxon>Metazoa</taxon>
        <taxon>Ecdysozoa</taxon>
        <taxon>Arthropoda</taxon>
        <taxon>Chelicerata</taxon>
        <taxon>Arachnida</taxon>
        <taxon>Acari</taxon>
        <taxon>Acariformes</taxon>
        <taxon>Sarcoptiformes</taxon>
        <taxon>Astigmata</taxon>
        <taxon>Psoroptidia</taxon>
        <taxon>Sarcoptoidea</taxon>
        <taxon>Sarcoptidae</taxon>
        <taxon>Sarcoptinae</taxon>
        <taxon>Sarcoptes</taxon>
    </lineage>
</organism>